<evidence type="ECO:0000313" key="5">
    <source>
        <dbReference type="Proteomes" id="UP000002149"/>
    </source>
</evidence>
<dbReference type="OrthoDB" id="8119704at2759"/>
<feature type="domain" description="AB hydrolase-1" evidence="3">
    <location>
        <begin position="97"/>
        <end position="340"/>
    </location>
</feature>
<dbReference type="Gene3D" id="3.40.50.1820">
    <property type="entry name" value="alpha/beta hydrolase"/>
    <property type="match status" value="1"/>
</dbReference>
<dbReference type="HOGENOM" id="CLU_020336_53_0_1"/>
<comment type="similarity">
    <text evidence="1">Belongs to the AB hydrolase superfamily.</text>
</comment>
<dbReference type="AlphaFoldDB" id="Q5KNR2"/>
<dbReference type="FunCoup" id="Q5KNR2">
    <property type="interactions" value="268"/>
</dbReference>
<accession>Q5KNR2</accession>
<dbReference type="ESTHER" id="cryne-q5knr2">
    <property type="family name" value="ABHD11-Acetyl_transferase"/>
</dbReference>
<dbReference type="GO" id="GO:0005739">
    <property type="term" value="C:mitochondrion"/>
    <property type="evidence" value="ECO:0000318"/>
    <property type="project" value="GO_Central"/>
</dbReference>
<dbReference type="PANTHER" id="PTHR46118:SF4">
    <property type="entry name" value="PROTEIN ABHD11"/>
    <property type="match status" value="1"/>
</dbReference>
<dbReference type="FunFam" id="3.40.50.1820:FF:000039">
    <property type="entry name" value="Esterase ybfF"/>
    <property type="match status" value="1"/>
</dbReference>
<dbReference type="OMA" id="FLGMSDN"/>
<dbReference type="PaxDb" id="214684-Q5KNR2"/>
<dbReference type="GO" id="GO:0006629">
    <property type="term" value="P:lipid metabolic process"/>
    <property type="evidence" value="ECO:0000318"/>
    <property type="project" value="GO_Central"/>
</dbReference>
<gene>
    <name evidence="4" type="ordered locus">CNA05610</name>
</gene>
<dbReference type="Pfam" id="PF00561">
    <property type="entry name" value="Abhydrolase_1"/>
    <property type="match status" value="1"/>
</dbReference>
<dbReference type="SUPFAM" id="SSF53474">
    <property type="entry name" value="alpha/beta-Hydrolases"/>
    <property type="match status" value="1"/>
</dbReference>
<evidence type="ECO:0000259" key="3">
    <source>
        <dbReference type="Pfam" id="PF00561"/>
    </source>
</evidence>
<dbReference type="RefSeq" id="XP_566884.1">
    <property type="nucleotide sequence ID" value="XM_566884.2"/>
</dbReference>
<dbReference type="eggNOG" id="KOG2382">
    <property type="taxonomic scope" value="Eukaryota"/>
</dbReference>
<dbReference type="InterPro" id="IPR029058">
    <property type="entry name" value="AB_hydrolase_fold"/>
</dbReference>
<dbReference type="GO" id="GO:0052689">
    <property type="term" value="F:carboxylic ester hydrolase activity"/>
    <property type="evidence" value="ECO:0000318"/>
    <property type="project" value="GO_Central"/>
</dbReference>
<sequence length="356" mass="38952">MSLSLIRNTLHAPVILPTLTPRVSPAIARCISTFPLGRATSSSTHTARLIGPQIGVYHFHSYSHRQTPSIEEQVPVQLAYEVVEPPNPFSEAVGQSLVICHGLFGSKQNWRSLAKAFAVKLGMPVYTLDLRNHGQSPHASPHSYSAMAADIHHFLVSHKLTSGVNLLGHSMGGKAAMALALNSDLNSPLRSLISVDMSPAKGKISPEFASYINAMMDIERARVKTKQEADVILQKTEPVLAIRQFLLTNTRLSKSPSPHLTFRIPLSLLSAAIPQIGDFPYSPPPPVSSESPQWNGPVLLIKAEQSKYLNKRNIPVAGSFFPQMRLEVLDTGHWVHAEKPAESVELVRLFVQGVVQ</sequence>
<evidence type="ECO:0000313" key="4">
    <source>
        <dbReference type="EMBL" id="AAW41065.1"/>
    </source>
</evidence>
<evidence type="ECO:0000256" key="1">
    <source>
        <dbReference type="ARBA" id="ARBA00008645"/>
    </source>
</evidence>
<keyword evidence="2" id="KW-0378">Hydrolase</keyword>
<dbReference type="KEGG" id="cne:CNA05610"/>
<dbReference type="PANTHER" id="PTHR46118">
    <property type="entry name" value="PROTEIN ABHD11"/>
    <property type="match status" value="1"/>
</dbReference>
<dbReference type="Proteomes" id="UP000002149">
    <property type="component" value="Chromosome 1"/>
</dbReference>
<evidence type="ECO:0000256" key="2">
    <source>
        <dbReference type="ARBA" id="ARBA00022801"/>
    </source>
</evidence>
<dbReference type="STRING" id="214684.Q5KNR2"/>
<keyword evidence="5" id="KW-1185">Reference proteome</keyword>
<organism evidence="4 5">
    <name type="scientific">Cryptococcus deneoformans (strain JEC21 / ATCC MYA-565)</name>
    <name type="common">Cryptococcus neoformans var. neoformans serotype D</name>
    <dbReference type="NCBI Taxonomy" id="214684"/>
    <lineage>
        <taxon>Eukaryota</taxon>
        <taxon>Fungi</taxon>
        <taxon>Dikarya</taxon>
        <taxon>Basidiomycota</taxon>
        <taxon>Agaricomycotina</taxon>
        <taxon>Tremellomycetes</taxon>
        <taxon>Tremellales</taxon>
        <taxon>Cryptococcaceae</taxon>
        <taxon>Cryptococcus</taxon>
        <taxon>Cryptococcus neoformans species complex</taxon>
    </lineage>
</organism>
<dbReference type="InParanoid" id="Q5KNR2"/>
<proteinExistence type="inferred from homology"/>
<dbReference type="GeneID" id="3253255"/>
<dbReference type="EMBL" id="AE017341">
    <property type="protein sequence ID" value="AAW41065.1"/>
    <property type="molecule type" value="Genomic_DNA"/>
</dbReference>
<accession>Q55ZE7</accession>
<reference evidence="4 5" key="1">
    <citation type="journal article" date="2005" name="Science">
        <title>The genome of the basidiomycetous yeast and human pathogen Cryptococcus neoformans.</title>
        <authorList>
            <person name="Loftus B.J."/>
            <person name="Fung E."/>
            <person name="Roncaglia P."/>
            <person name="Rowley D."/>
            <person name="Amedeo P."/>
            <person name="Bruno D."/>
            <person name="Vamathevan J."/>
            <person name="Miranda M."/>
            <person name="Anderson I.J."/>
            <person name="Fraser J.A."/>
            <person name="Allen J.E."/>
            <person name="Bosdet I.E."/>
            <person name="Brent M.R."/>
            <person name="Chiu R."/>
            <person name="Doering T.L."/>
            <person name="Donlin M.J."/>
            <person name="D'Souza C.A."/>
            <person name="Fox D.S."/>
            <person name="Grinberg V."/>
            <person name="Fu J."/>
            <person name="Fukushima M."/>
            <person name="Haas B.J."/>
            <person name="Huang J.C."/>
            <person name="Janbon G."/>
            <person name="Jones S.J."/>
            <person name="Koo H.L."/>
            <person name="Krzywinski M.I."/>
            <person name="Kwon-Chung J.K."/>
            <person name="Lengeler K.B."/>
            <person name="Maiti R."/>
            <person name="Marra M.A."/>
            <person name="Marra R.E."/>
            <person name="Mathewson C.A."/>
            <person name="Mitchell T.G."/>
            <person name="Pertea M."/>
            <person name="Riggs F.R."/>
            <person name="Salzberg S.L."/>
            <person name="Schein J.E."/>
            <person name="Shvartsbeyn A."/>
            <person name="Shin H."/>
            <person name="Shumway M."/>
            <person name="Specht C.A."/>
            <person name="Suh B.B."/>
            <person name="Tenney A."/>
            <person name="Utterback T.R."/>
            <person name="Wickes B.L."/>
            <person name="Wortman J.R."/>
            <person name="Wye N.H."/>
            <person name="Kronstad J.W."/>
            <person name="Lodge J.K."/>
            <person name="Heitman J."/>
            <person name="Davis R.W."/>
            <person name="Fraser C.M."/>
            <person name="Hyman R.W."/>
        </authorList>
    </citation>
    <scope>NUCLEOTIDE SEQUENCE [LARGE SCALE GENOMIC DNA]</scope>
    <source>
        <strain evidence="5">JEC21 / ATCC MYA-565</strain>
    </source>
</reference>
<protein>
    <submittedName>
        <fullName evidence="4">Mitochondrion protein, putative</fullName>
    </submittedName>
</protein>
<name>Q5KNR2_CRYD1</name>
<dbReference type="InterPro" id="IPR000073">
    <property type="entry name" value="AB_hydrolase_1"/>
</dbReference>
<dbReference type="VEuPathDB" id="FungiDB:CNA05610"/>